<reference evidence="2" key="1">
    <citation type="journal article" date="2023" name="GigaByte">
        <title>Genome assembly of the bearded iris, Iris pallida Lam.</title>
        <authorList>
            <person name="Bruccoleri R.E."/>
            <person name="Oakeley E.J."/>
            <person name="Faust A.M.E."/>
            <person name="Altorfer M."/>
            <person name="Dessus-Babus S."/>
            <person name="Burckhardt D."/>
            <person name="Oertli M."/>
            <person name="Naumann U."/>
            <person name="Petersen F."/>
            <person name="Wong J."/>
        </authorList>
    </citation>
    <scope>NUCLEOTIDE SEQUENCE</scope>
    <source>
        <strain evidence="2">GSM-AAB239-AS_SAM_17_03QT</strain>
    </source>
</reference>
<keyword evidence="1" id="KW-0732">Signal</keyword>
<comment type="caution">
    <text evidence="2">The sequence shown here is derived from an EMBL/GenBank/DDBJ whole genome shotgun (WGS) entry which is preliminary data.</text>
</comment>
<keyword evidence="3" id="KW-1185">Reference proteome</keyword>
<evidence type="ECO:0000313" key="3">
    <source>
        <dbReference type="Proteomes" id="UP001140949"/>
    </source>
</evidence>
<gene>
    <name evidence="2" type="ORF">M6B38_120960</name>
</gene>
<feature type="signal peptide" evidence="1">
    <location>
        <begin position="1"/>
        <end position="24"/>
    </location>
</feature>
<protein>
    <submittedName>
        <fullName evidence="2">Protein HOTHEAD-like isoform X2</fullName>
    </submittedName>
</protein>
<evidence type="ECO:0000313" key="2">
    <source>
        <dbReference type="EMBL" id="KAJ6837463.1"/>
    </source>
</evidence>
<sequence>MALETLALLLKILLTFSLLSSSQGKEVSNVGQMHFFKANNFSLRPSHEHYDYIIVLYGTTRCLLAVTLSQTYSMAFHKPYKIMRSLKIDHHQDRSCICN</sequence>
<dbReference type="AlphaFoldDB" id="A0AAX6H9E1"/>
<dbReference type="EMBL" id="JANAVB010011397">
    <property type="protein sequence ID" value="KAJ6837463.1"/>
    <property type="molecule type" value="Genomic_DNA"/>
</dbReference>
<evidence type="ECO:0000256" key="1">
    <source>
        <dbReference type="SAM" id="SignalP"/>
    </source>
</evidence>
<reference evidence="2" key="2">
    <citation type="submission" date="2023-04" db="EMBL/GenBank/DDBJ databases">
        <authorList>
            <person name="Bruccoleri R.E."/>
            <person name="Oakeley E.J."/>
            <person name="Faust A.-M."/>
            <person name="Dessus-Babus S."/>
            <person name="Altorfer M."/>
            <person name="Burckhardt D."/>
            <person name="Oertli M."/>
            <person name="Naumann U."/>
            <person name="Petersen F."/>
            <person name="Wong J."/>
        </authorList>
    </citation>
    <scope>NUCLEOTIDE SEQUENCE</scope>
    <source>
        <strain evidence="2">GSM-AAB239-AS_SAM_17_03QT</strain>
        <tissue evidence="2">Leaf</tissue>
    </source>
</reference>
<accession>A0AAX6H9E1</accession>
<dbReference type="Proteomes" id="UP001140949">
    <property type="component" value="Unassembled WGS sequence"/>
</dbReference>
<name>A0AAX6H9E1_IRIPA</name>
<proteinExistence type="predicted"/>
<feature type="chain" id="PRO_5043533917" evidence="1">
    <location>
        <begin position="25"/>
        <end position="99"/>
    </location>
</feature>
<organism evidence="2 3">
    <name type="scientific">Iris pallida</name>
    <name type="common">Sweet iris</name>
    <dbReference type="NCBI Taxonomy" id="29817"/>
    <lineage>
        <taxon>Eukaryota</taxon>
        <taxon>Viridiplantae</taxon>
        <taxon>Streptophyta</taxon>
        <taxon>Embryophyta</taxon>
        <taxon>Tracheophyta</taxon>
        <taxon>Spermatophyta</taxon>
        <taxon>Magnoliopsida</taxon>
        <taxon>Liliopsida</taxon>
        <taxon>Asparagales</taxon>
        <taxon>Iridaceae</taxon>
        <taxon>Iridoideae</taxon>
        <taxon>Irideae</taxon>
        <taxon>Iris</taxon>
    </lineage>
</organism>